<gene>
    <name evidence="2" type="ORF">VKT23_014234</name>
</gene>
<sequence length="282" mass="31965">MSTDHFPPLQILNDNYQFVDAEPFVSNDTPSYRIYDAASLVPEDPSFSLGVIPLFRDDIPEYKQQYWRLNRPLGLVLGFIHTHLIQQQYSLPAGGYQPPIECVKTRMVIRMIEDRVFSAQTPVNISLESVPPVSIAESDECSQQGKQDVVDSKENRDMKIDCRGVSGSDDMQIPTRANCVESFLSSLKDLDLEEPNISVSEDSQSPQADDGDDLYNPKTLAPRPVRTPCATDTDTEEWEYGPKSSATSIIHHYTGRHEKVPWMMQKRYYPSLDGKMYLSSTF</sequence>
<evidence type="ECO:0000313" key="2">
    <source>
        <dbReference type="EMBL" id="KAK7447021.1"/>
    </source>
</evidence>
<keyword evidence="3" id="KW-1185">Reference proteome</keyword>
<reference evidence="2 3" key="1">
    <citation type="submission" date="2024-01" db="EMBL/GenBank/DDBJ databases">
        <title>A draft genome for the cacao thread blight pathogen Marasmiellus scandens.</title>
        <authorList>
            <person name="Baruah I.K."/>
            <person name="Leung J."/>
            <person name="Bukari Y."/>
            <person name="Amoako-Attah I."/>
            <person name="Meinhardt L.W."/>
            <person name="Bailey B.A."/>
            <person name="Cohen S.P."/>
        </authorList>
    </citation>
    <scope>NUCLEOTIDE SEQUENCE [LARGE SCALE GENOMIC DNA]</scope>
    <source>
        <strain evidence="2 3">GH-19</strain>
    </source>
</reference>
<dbReference type="Proteomes" id="UP001498398">
    <property type="component" value="Unassembled WGS sequence"/>
</dbReference>
<evidence type="ECO:0000256" key="1">
    <source>
        <dbReference type="SAM" id="MobiDB-lite"/>
    </source>
</evidence>
<evidence type="ECO:0000313" key="3">
    <source>
        <dbReference type="Proteomes" id="UP001498398"/>
    </source>
</evidence>
<dbReference type="EMBL" id="JBANRG010000042">
    <property type="protein sequence ID" value="KAK7447021.1"/>
    <property type="molecule type" value="Genomic_DNA"/>
</dbReference>
<organism evidence="2 3">
    <name type="scientific">Marasmiellus scandens</name>
    <dbReference type="NCBI Taxonomy" id="2682957"/>
    <lineage>
        <taxon>Eukaryota</taxon>
        <taxon>Fungi</taxon>
        <taxon>Dikarya</taxon>
        <taxon>Basidiomycota</taxon>
        <taxon>Agaricomycotina</taxon>
        <taxon>Agaricomycetes</taxon>
        <taxon>Agaricomycetidae</taxon>
        <taxon>Agaricales</taxon>
        <taxon>Marasmiineae</taxon>
        <taxon>Omphalotaceae</taxon>
        <taxon>Marasmiellus</taxon>
    </lineage>
</organism>
<protein>
    <submittedName>
        <fullName evidence="2">Uncharacterized protein</fullName>
    </submittedName>
</protein>
<proteinExistence type="predicted"/>
<feature type="compositionally biased region" description="Polar residues" evidence="1">
    <location>
        <begin position="197"/>
        <end position="207"/>
    </location>
</feature>
<comment type="caution">
    <text evidence="2">The sequence shown here is derived from an EMBL/GenBank/DDBJ whole genome shotgun (WGS) entry which is preliminary data.</text>
</comment>
<name>A0ABR1J3N4_9AGAR</name>
<feature type="region of interest" description="Disordered" evidence="1">
    <location>
        <begin position="197"/>
        <end position="241"/>
    </location>
</feature>
<accession>A0ABR1J3N4</accession>